<feature type="transmembrane region" description="Helical" evidence="2">
    <location>
        <begin position="210"/>
        <end position="232"/>
    </location>
</feature>
<proteinExistence type="predicted"/>
<reference evidence="3 4" key="1">
    <citation type="submission" date="2016-03" db="EMBL/GenBank/DDBJ databases">
        <title>Shallow-sea hydrothermal system.</title>
        <authorList>
            <person name="Tang K."/>
        </authorList>
    </citation>
    <scope>NUCLEOTIDE SEQUENCE [LARGE SCALE GENOMIC DNA]</scope>
    <source>
        <strain evidence="3 4">JLT9</strain>
    </source>
</reference>
<dbReference type="EMBL" id="CP014989">
    <property type="protein sequence ID" value="ANS79210.1"/>
    <property type="molecule type" value="Genomic_DNA"/>
</dbReference>
<accession>A0A1B1NCM6</accession>
<organism evidence="3 4">
    <name type="scientific">Serinicoccus hydrothermalis</name>
    <dbReference type="NCBI Taxonomy" id="1758689"/>
    <lineage>
        <taxon>Bacteria</taxon>
        <taxon>Bacillati</taxon>
        <taxon>Actinomycetota</taxon>
        <taxon>Actinomycetes</taxon>
        <taxon>Micrococcales</taxon>
        <taxon>Ornithinimicrobiaceae</taxon>
        <taxon>Serinicoccus</taxon>
    </lineage>
</organism>
<keyword evidence="2" id="KW-0472">Membrane</keyword>
<name>A0A1B1NCM6_9MICO</name>
<dbReference type="AlphaFoldDB" id="A0A1B1NCM6"/>
<evidence type="ECO:0000313" key="4">
    <source>
        <dbReference type="Proteomes" id="UP000092482"/>
    </source>
</evidence>
<dbReference type="OrthoDB" id="4164936at2"/>
<evidence type="ECO:0000256" key="1">
    <source>
        <dbReference type="SAM" id="MobiDB-lite"/>
    </source>
</evidence>
<evidence type="ECO:0000256" key="2">
    <source>
        <dbReference type="SAM" id="Phobius"/>
    </source>
</evidence>
<gene>
    <name evidence="3" type="ORF">SGUI_1814</name>
</gene>
<evidence type="ECO:0000313" key="3">
    <source>
        <dbReference type="EMBL" id="ANS79210.1"/>
    </source>
</evidence>
<feature type="region of interest" description="Disordered" evidence="1">
    <location>
        <begin position="150"/>
        <end position="176"/>
    </location>
</feature>
<dbReference type="KEGG" id="serj:SGUI_1814"/>
<sequence length="241" mass="25586">MSYDITLCPRDSGQSWADALAAADAEDNDRESDEQALAEGVETFRRIEARLREVLTGELETWVAEETGGDVYGELTAAETGIQVELFDRSAAVSVGETGEGMPEGAAPDRAAVLEQARRAVGIVAAETGYQPFDHRTDDAFDGTFREVTTGEEPADPEAAGGATGTRPGLAEMTRRDPASLRRRGWVYVVLGAAIVLFAGNRLGSGESGALTILLLVIGILDLLGGVFLLAVSRRERSDQA</sequence>
<keyword evidence="4" id="KW-1185">Reference proteome</keyword>
<keyword evidence="2" id="KW-1133">Transmembrane helix</keyword>
<keyword evidence="2" id="KW-0812">Transmembrane</keyword>
<protein>
    <submittedName>
        <fullName evidence="3">Uncharacterized protein</fullName>
    </submittedName>
</protein>
<dbReference type="Proteomes" id="UP000092482">
    <property type="component" value="Chromosome"/>
</dbReference>
<dbReference type="STRING" id="1758689.SGUI_1814"/>
<dbReference type="RefSeq" id="WP_066639130.1">
    <property type="nucleotide sequence ID" value="NZ_CP014989.1"/>
</dbReference>
<feature type="transmembrane region" description="Helical" evidence="2">
    <location>
        <begin position="185"/>
        <end position="204"/>
    </location>
</feature>